<feature type="compositionally biased region" description="Low complexity" evidence="1">
    <location>
        <begin position="523"/>
        <end position="543"/>
    </location>
</feature>
<evidence type="ECO:0008006" key="5">
    <source>
        <dbReference type="Google" id="ProtNLM"/>
    </source>
</evidence>
<evidence type="ECO:0000256" key="2">
    <source>
        <dbReference type="SAM" id="Phobius"/>
    </source>
</evidence>
<keyword evidence="2" id="KW-0472">Membrane</keyword>
<accession>A0ABN9PMH3</accession>
<name>A0ABN9PMH3_9DINO</name>
<feature type="transmembrane region" description="Helical" evidence="2">
    <location>
        <begin position="402"/>
        <end position="425"/>
    </location>
</feature>
<feature type="region of interest" description="Disordered" evidence="1">
    <location>
        <begin position="693"/>
        <end position="724"/>
    </location>
</feature>
<feature type="transmembrane region" description="Helical" evidence="2">
    <location>
        <begin position="321"/>
        <end position="350"/>
    </location>
</feature>
<keyword evidence="4" id="KW-1185">Reference proteome</keyword>
<protein>
    <recommendedName>
        <fullName evidence="5">Apple domain-containing protein</fullName>
    </recommendedName>
</protein>
<keyword evidence="2" id="KW-0812">Transmembrane</keyword>
<comment type="caution">
    <text evidence="3">The sequence shown here is derived from an EMBL/GenBank/DDBJ whole genome shotgun (WGS) entry which is preliminary data.</text>
</comment>
<dbReference type="Proteomes" id="UP001189429">
    <property type="component" value="Unassembled WGS sequence"/>
</dbReference>
<gene>
    <name evidence="3" type="ORF">PCOR1329_LOCUS4335</name>
</gene>
<proteinExistence type="predicted"/>
<sequence length="1051" mass="111651">MHWSAIQDLRDTAQRLRNELHAVRALAHPLGHRAAAAASWTPKINSSSPLHLIFSVLPRFHNTLGYADTAAVGIQVGIGKLCACLAAIPAILGRPSCSVGKASLSAVFRVPGLVSRVPGPRLGRRAISVAGRAFLFVDGILLNIGSALGIIGTAGLALPKRAAPALQVVFMQFVALRKRAEVGGGGGDNRDHQAKHAPCGYAAGAPIAFVQNENDGLHTTTYHLVQACALVSQLQHWIAGCGGPAWDLILMDPATVGRYLAKHGQFMYDTIMGSCHDFDETINAVMAANRALRHWLDAAWDISFTWEHIAPGSNHQAMPEALLLASVSLALAWGWIDVAGCLLLGFFGMVRPFDFLRLRYQDLAPQAVMSRQLTSENAEEAAHGLLRAGLHPEPPEQRLEGYLHLTGLIGACAAVLLVASVVLHWPHSGALEPTTQRDRLHGCWRVHRRSGATATEDVPGELRGAVLGAASAVPPPRTLQLPFIEEVPMLSDQDDGAKPEGGDPPAGDGLEPPQGAPPPADPPGAAAAQRQADAASGGAPEFPAGGGPAAGAAVAEGAVEAVSEPRAAASPPEAEAEARAATAPPEPGPLEAAGADGEPPGEACEVFPGWRFGYPGPWSELSIAGVAYGCVVEDWFACLAMCEQELACKQVVFMKLSSTCYATSDPGFEDTDGIGGHNFGFVSAHCRVTTSTSSTTRTRTSSTTTTLTTTTGTRTSTTITTSTSTTTTTTLTTTSRTTSTSTFTETTSTTSTTRTATWTGSLLNAIPSVLGPVVPAATAAAVDSDEWPQGPPGGGSMFCFAVFAPWTVEPALLESQGAARTGIFACDDCAMYSNPAPQIVAGMQVELIDMDMHVPKGGRWNTYLNAPMFSVVWDLVIKDGRWRRHDWVVKAWGMLGSLPDYLSCPGLLDLLAGPRSLFPPSLIICLGLGSELEYSQEFSRLADHRMTVFAFQLHNTLKVTLESSLRSAFAADLSAAKGRTSRNLSVLDAFGDLIMSCRMPWIIQADFQKVAGTLEDCEWTDHEMRDMEHLFSRLADFDRLAVARKRFASQW</sequence>
<evidence type="ECO:0000313" key="3">
    <source>
        <dbReference type="EMBL" id="CAK0794273.1"/>
    </source>
</evidence>
<feature type="region of interest" description="Disordered" evidence="1">
    <location>
        <begin position="491"/>
        <end position="602"/>
    </location>
</feature>
<feature type="compositionally biased region" description="Low complexity" evidence="1">
    <location>
        <begin position="550"/>
        <end position="602"/>
    </location>
</feature>
<evidence type="ECO:0000256" key="1">
    <source>
        <dbReference type="SAM" id="MobiDB-lite"/>
    </source>
</evidence>
<reference evidence="3" key="1">
    <citation type="submission" date="2023-10" db="EMBL/GenBank/DDBJ databases">
        <authorList>
            <person name="Chen Y."/>
            <person name="Shah S."/>
            <person name="Dougan E. K."/>
            <person name="Thang M."/>
            <person name="Chan C."/>
        </authorList>
    </citation>
    <scope>NUCLEOTIDE SEQUENCE [LARGE SCALE GENOMIC DNA]</scope>
</reference>
<evidence type="ECO:0000313" key="4">
    <source>
        <dbReference type="Proteomes" id="UP001189429"/>
    </source>
</evidence>
<organism evidence="3 4">
    <name type="scientific">Prorocentrum cordatum</name>
    <dbReference type="NCBI Taxonomy" id="2364126"/>
    <lineage>
        <taxon>Eukaryota</taxon>
        <taxon>Sar</taxon>
        <taxon>Alveolata</taxon>
        <taxon>Dinophyceae</taxon>
        <taxon>Prorocentrales</taxon>
        <taxon>Prorocentraceae</taxon>
        <taxon>Prorocentrum</taxon>
    </lineage>
</organism>
<dbReference type="EMBL" id="CAUYUJ010001114">
    <property type="protein sequence ID" value="CAK0794273.1"/>
    <property type="molecule type" value="Genomic_DNA"/>
</dbReference>
<keyword evidence="2" id="KW-1133">Transmembrane helix</keyword>